<dbReference type="InterPro" id="IPR029058">
    <property type="entry name" value="AB_hydrolase_fold"/>
</dbReference>
<evidence type="ECO:0000256" key="5">
    <source>
        <dbReference type="ARBA" id="ARBA00023242"/>
    </source>
</evidence>
<evidence type="ECO:0000313" key="8">
    <source>
        <dbReference type="EMBL" id="RCI12623.1"/>
    </source>
</evidence>
<dbReference type="InterPro" id="IPR008547">
    <property type="entry name" value="DUF829_TMEM53"/>
</dbReference>
<keyword evidence="2 7" id="KW-0812">Transmembrane</keyword>
<dbReference type="Pfam" id="PF05705">
    <property type="entry name" value="DUF829"/>
    <property type="match status" value="1"/>
</dbReference>
<dbReference type="Proteomes" id="UP000253664">
    <property type="component" value="Unassembled WGS sequence"/>
</dbReference>
<dbReference type="Gene3D" id="3.40.50.1820">
    <property type="entry name" value="alpha/beta hydrolase"/>
    <property type="match status" value="1"/>
</dbReference>
<comment type="subcellular location">
    <subcellularLocation>
        <location evidence="6">Nucleus outer membrane</location>
        <topology evidence="6">Single-pass membrane protein</topology>
    </subcellularLocation>
</comment>
<comment type="caution">
    <text evidence="8">The sequence shown here is derived from an EMBL/GenBank/DDBJ whole genome shotgun (WGS) entry which is preliminary data.</text>
</comment>
<keyword evidence="5" id="KW-0539">Nucleus</keyword>
<keyword evidence="4 7" id="KW-0472">Membrane</keyword>
<reference evidence="8 9" key="1">
    <citation type="journal article" date="2015" name="BMC Genomics">
        <title>Insights from the genome of Ophiocordyceps polyrhachis-furcata to pathogenicity and host specificity in insect fungi.</title>
        <authorList>
            <person name="Wichadakul D."/>
            <person name="Kobmoo N."/>
            <person name="Ingsriswang S."/>
            <person name="Tangphatsornruang S."/>
            <person name="Chantasingh D."/>
            <person name="Luangsa-ard J.J."/>
            <person name="Eurwilaichitr L."/>
        </authorList>
    </citation>
    <scope>NUCLEOTIDE SEQUENCE [LARGE SCALE GENOMIC DNA]</scope>
    <source>
        <strain evidence="8 9">BCC 54312</strain>
    </source>
</reference>
<dbReference type="SUPFAM" id="SSF53474">
    <property type="entry name" value="alpha/beta-Hydrolases"/>
    <property type="match status" value="1"/>
</dbReference>
<evidence type="ECO:0000256" key="4">
    <source>
        <dbReference type="ARBA" id="ARBA00023136"/>
    </source>
</evidence>
<gene>
    <name evidence="8" type="ORF">L249_0314</name>
</gene>
<protein>
    <recommendedName>
        <fullName evidence="10">Transmembrane protein 53</fullName>
    </recommendedName>
</protein>
<dbReference type="EMBL" id="LKCN02000007">
    <property type="protein sequence ID" value="RCI12623.1"/>
    <property type="molecule type" value="Genomic_DNA"/>
</dbReference>
<dbReference type="GO" id="GO:0005640">
    <property type="term" value="C:nuclear outer membrane"/>
    <property type="evidence" value="ECO:0007669"/>
    <property type="project" value="UniProtKB-SubCell"/>
</dbReference>
<evidence type="ECO:0000256" key="2">
    <source>
        <dbReference type="ARBA" id="ARBA00022692"/>
    </source>
</evidence>
<dbReference type="OrthoDB" id="77878at2759"/>
<evidence type="ECO:0008006" key="10">
    <source>
        <dbReference type="Google" id="ProtNLM"/>
    </source>
</evidence>
<evidence type="ECO:0000256" key="7">
    <source>
        <dbReference type="SAM" id="Phobius"/>
    </source>
</evidence>
<feature type="transmembrane region" description="Helical" evidence="7">
    <location>
        <begin position="155"/>
        <end position="176"/>
    </location>
</feature>
<sequence length="260" mass="29682">MATLPTMQPLSPTVSYLDPGRLPVDGDPDLILIFSWLDARDRQIAKYLTHHRALFPASPIMLFRIPPWHMLSTWLTKRDLAPVVPMLRALINGPRCRRILVHTFSNGGLSTAVHLRQMVLAHGIKGALPTPVVLLDSCPGYFHWHRSHHTLKIVFPWWFAPLFNLAIALNFLYYALRRLPATADRHAQTLNLCNCRRTYLYGTADDIIDYRDVEDNARKAADAGFAVRMERFDGGMHVALALAHPERYWAAVRRSWKEAS</sequence>
<comment type="similarity">
    <text evidence="1">Belongs to the TMEM53 family.</text>
</comment>
<dbReference type="PANTHER" id="PTHR12265">
    <property type="entry name" value="TRANSMEMBRANE PROTEIN 53"/>
    <property type="match status" value="1"/>
</dbReference>
<evidence type="ECO:0000256" key="3">
    <source>
        <dbReference type="ARBA" id="ARBA00022989"/>
    </source>
</evidence>
<evidence type="ECO:0000256" key="1">
    <source>
        <dbReference type="ARBA" id="ARBA00007387"/>
    </source>
</evidence>
<accession>A0A367LDW4</accession>
<evidence type="ECO:0000256" key="6">
    <source>
        <dbReference type="ARBA" id="ARBA00034303"/>
    </source>
</evidence>
<name>A0A367LDW4_9HYPO</name>
<dbReference type="PANTHER" id="PTHR12265:SF30">
    <property type="entry name" value="TRANSMEMBRANE PROTEIN 53"/>
    <property type="match status" value="1"/>
</dbReference>
<evidence type="ECO:0000313" key="9">
    <source>
        <dbReference type="Proteomes" id="UP000253664"/>
    </source>
</evidence>
<organism evidence="8 9">
    <name type="scientific">Ophiocordyceps polyrhachis-furcata BCC 54312</name>
    <dbReference type="NCBI Taxonomy" id="1330021"/>
    <lineage>
        <taxon>Eukaryota</taxon>
        <taxon>Fungi</taxon>
        <taxon>Dikarya</taxon>
        <taxon>Ascomycota</taxon>
        <taxon>Pezizomycotina</taxon>
        <taxon>Sordariomycetes</taxon>
        <taxon>Hypocreomycetidae</taxon>
        <taxon>Hypocreales</taxon>
        <taxon>Ophiocordycipitaceae</taxon>
        <taxon>Ophiocordyceps</taxon>
    </lineage>
</organism>
<keyword evidence="9" id="KW-1185">Reference proteome</keyword>
<keyword evidence="3 7" id="KW-1133">Transmembrane helix</keyword>
<dbReference type="AlphaFoldDB" id="A0A367LDW4"/>
<proteinExistence type="inferred from homology"/>